<reference evidence="1" key="1">
    <citation type="journal article" date="2014" name="BMC Genomics">
        <title>The Babesia bovis gene and promoter model: an update from full-length EST analysis.</title>
        <authorList>
            <person name="Yamagishi J."/>
            <person name="Wakaguri H."/>
            <person name="Yokoyama N."/>
            <person name="Yamashita R."/>
            <person name="Suzuki Y."/>
            <person name="Xuan X."/>
            <person name="Igarashi I."/>
        </authorList>
    </citation>
    <scope>NUCLEOTIDE SEQUENCE</scope>
    <source>
        <strain evidence="1">Texas</strain>
    </source>
</reference>
<sequence>MEKHFPPALLLPLPQDPSCEKPLLYVEVSLFLQYPNRQLLNCIPLSFEVGCIGSHKHAPYLNHIQLFCCFSFDVAKRSTKDDSTLNL</sequence>
<dbReference type="AlphaFoldDB" id="S6CAP9"/>
<evidence type="ECO:0000313" key="1">
    <source>
        <dbReference type="EMBL" id="BAN66015.1"/>
    </source>
</evidence>
<proteinExistence type="evidence at transcript level"/>
<dbReference type="EMBL" id="AK442221">
    <property type="protein sequence ID" value="BAN66015.1"/>
    <property type="molecule type" value="mRNA"/>
</dbReference>
<protein>
    <submittedName>
        <fullName evidence="1">Uncharacterized protein</fullName>
    </submittedName>
</protein>
<name>S6CAP9_BABBO</name>
<accession>S6CAP9</accession>
<organism evidence="1">
    <name type="scientific">Babesia bovis</name>
    <dbReference type="NCBI Taxonomy" id="5865"/>
    <lineage>
        <taxon>Eukaryota</taxon>
        <taxon>Sar</taxon>
        <taxon>Alveolata</taxon>
        <taxon>Apicomplexa</taxon>
        <taxon>Aconoidasida</taxon>
        <taxon>Piroplasmida</taxon>
        <taxon>Babesiidae</taxon>
        <taxon>Babesia</taxon>
    </lineage>
</organism>